<keyword evidence="3 5" id="KW-0238">DNA-binding</keyword>
<gene>
    <name evidence="7" type="ORF">F8568_004245</name>
</gene>
<dbReference type="Pfam" id="PF00440">
    <property type="entry name" value="TetR_N"/>
    <property type="match status" value="1"/>
</dbReference>
<keyword evidence="8" id="KW-1185">Reference proteome</keyword>
<evidence type="ECO:0000256" key="3">
    <source>
        <dbReference type="ARBA" id="ARBA00023125"/>
    </source>
</evidence>
<keyword evidence="4" id="KW-0804">Transcription</keyword>
<dbReference type="GO" id="GO:0000976">
    <property type="term" value="F:transcription cis-regulatory region binding"/>
    <property type="evidence" value="ECO:0007669"/>
    <property type="project" value="TreeGrafter"/>
</dbReference>
<dbReference type="PRINTS" id="PR00455">
    <property type="entry name" value="HTHTETR"/>
</dbReference>
<keyword evidence="1" id="KW-0678">Repressor</keyword>
<dbReference type="SUPFAM" id="SSF48498">
    <property type="entry name" value="Tetracyclin repressor-like, C-terminal domain"/>
    <property type="match status" value="1"/>
</dbReference>
<organism evidence="7 8">
    <name type="scientific">Actinomadura physcomitrii</name>
    <dbReference type="NCBI Taxonomy" id="2650748"/>
    <lineage>
        <taxon>Bacteria</taxon>
        <taxon>Bacillati</taxon>
        <taxon>Actinomycetota</taxon>
        <taxon>Actinomycetes</taxon>
        <taxon>Streptosporangiales</taxon>
        <taxon>Thermomonosporaceae</taxon>
        <taxon>Actinomadura</taxon>
    </lineage>
</organism>
<dbReference type="GO" id="GO:0003700">
    <property type="term" value="F:DNA-binding transcription factor activity"/>
    <property type="evidence" value="ECO:0007669"/>
    <property type="project" value="TreeGrafter"/>
</dbReference>
<comment type="caution">
    <text evidence="7">The sequence shown here is derived from an EMBL/GenBank/DDBJ whole genome shotgun (WGS) entry which is preliminary data.</text>
</comment>
<dbReference type="InterPro" id="IPR009057">
    <property type="entry name" value="Homeodomain-like_sf"/>
</dbReference>
<feature type="domain" description="HTH tetR-type" evidence="6">
    <location>
        <begin position="19"/>
        <end position="79"/>
    </location>
</feature>
<dbReference type="SUPFAM" id="SSF46689">
    <property type="entry name" value="Homeodomain-like"/>
    <property type="match status" value="1"/>
</dbReference>
<dbReference type="InterPro" id="IPR001647">
    <property type="entry name" value="HTH_TetR"/>
</dbReference>
<dbReference type="InterPro" id="IPR050109">
    <property type="entry name" value="HTH-type_TetR-like_transc_reg"/>
</dbReference>
<dbReference type="Pfam" id="PF02909">
    <property type="entry name" value="TetR_C_1"/>
    <property type="match status" value="1"/>
</dbReference>
<name>A0A6I4M619_9ACTN</name>
<dbReference type="InterPro" id="IPR004111">
    <property type="entry name" value="Repressor_TetR_C"/>
</dbReference>
<sequence length="229" mass="25192">MAGPGHGFARGEETSAAPRLDRAEIVRAALRLLDEEGFDAFSMRRLATALDIKSPSLYWHVRGKDELFDLLVDTVVGKCPLPDGDGGRPWDERLIEIGLGLRRVLLAHPAATRLLPGRPPFGPNGLRLADHVIGMLRRAGFDDRMAGYGYLLLMFYVTGFAVQEIAFGKGPDNGDRLAEVSRYLEGLPAERFPDLVAVAGELLAPRLTDRFEFGLRSLVDGLEGKRRPD</sequence>
<evidence type="ECO:0000256" key="4">
    <source>
        <dbReference type="ARBA" id="ARBA00023163"/>
    </source>
</evidence>
<dbReference type="InterPro" id="IPR036271">
    <property type="entry name" value="Tet_transcr_reg_TetR-rel_C_sf"/>
</dbReference>
<dbReference type="Gene3D" id="1.10.357.10">
    <property type="entry name" value="Tetracycline Repressor, domain 2"/>
    <property type="match status" value="1"/>
</dbReference>
<dbReference type="PANTHER" id="PTHR30055">
    <property type="entry name" value="HTH-TYPE TRANSCRIPTIONAL REGULATOR RUTR"/>
    <property type="match status" value="1"/>
</dbReference>
<feature type="DNA-binding region" description="H-T-H motif" evidence="5">
    <location>
        <begin position="42"/>
        <end position="61"/>
    </location>
</feature>
<dbReference type="RefSeq" id="WP_151591572.1">
    <property type="nucleotide sequence ID" value="NZ_WBMS02000003.1"/>
</dbReference>
<dbReference type="PANTHER" id="PTHR30055:SF151">
    <property type="entry name" value="TRANSCRIPTIONAL REGULATORY PROTEIN"/>
    <property type="match status" value="1"/>
</dbReference>
<evidence type="ECO:0000313" key="7">
    <source>
        <dbReference type="EMBL" id="MVZ99596.1"/>
    </source>
</evidence>
<evidence type="ECO:0000259" key="6">
    <source>
        <dbReference type="PROSITE" id="PS50977"/>
    </source>
</evidence>
<dbReference type="PROSITE" id="PS50977">
    <property type="entry name" value="HTH_TETR_2"/>
    <property type="match status" value="1"/>
</dbReference>
<protein>
    <submittedName>
        <fullName evidence="7">TetR family transcriptional regulator</fullName>
    </submittedName>
</protein>
<evidence type="ECO:0000256" key="1">
    <source>
        <dbReference type="ARBA" id="ARBA00022491"/>
    </source>
</evidence>
<dbReference type="GO" id="GO:0046677">
    <property type="term" value="P:response to antibiotic"/>
    <property type="evidence" value="ECO:0007669"/>
    <property type="project" value="InterPro"/>
</dbReference>
<dbReference type="AlphaFoldDB" id="A0A6I4M619"/>
<dbReference type="GO" id="GO:0045892">
    <property type="term" value="P:negative regulation of DNA-templated transcription"/>
    <property type="evidence" value="ECO:0007669"/>
    <property type="project" value="InterPro"/>
</dbReference>
<accession>A0A6I4M619</accession>
<proteinExistence type="predicted"/>
<dbReference type="PRINTS" id="PR00400">
    <property type="entry name" value="TETREPRESSOR"/>
</dbReference>
<dbReference type="EMBL" id="WBMS02000003">
    <property type="protein sequence ID" value="MVZ99596.1"/>
    <property type="molecule type" value="Genomic_DNA"/>
</dbReference>
<dbReference type="InterPro" id="IPR003012">
    <property type="entry name" value="Tet_transcr_reg_TetR"/>
</dbReference>
<dbReference type="Proteomes" id="UP000462055">
    <property type="component" value="Unassembled WGS sequence"/>
</dbReference>
<evidence type="ECO:0000256" key="2">
    <source>
        <dbReference type="ARBA" id="ARBA00023015"/>
    </source>
</evidence>
<reference evidence="7" key="1">
    <citation type="submission" date="2019-12" db="EMBL/GenBank/DDBJ databases">
        <title>Actinomadura physcomitrii sp. nov., a novel actinomycete isolated from moss [Physcomitrium sphaericum (Ludw) Fuernr].</title>
        <authorList>
            <person name="Zhuang X."/>
        </authorList>
    </citation>
    <scope>NUCLEOTIDE SEQUENCE [LARGE SCALE GENOMIC DNA]</scope>
    <source>
        <strain evidence="7">LD22</strain>
    </source>
</reference>
<keyword evidence="2" id="KW-0805">Transcription regulation</keyword>
<evidence type="ECO:0000256" key="5">
    <source>
        <dbReference type="PROSITE-ProRule" id="PRU00335"/>
    </source>
</evidence>
<evidence type="ECO:0000313" key="8">
    <source>
        <dbReference type="Proteomes" id="UP000462055"/>
    </source>
</evidence>